<name>A0ABT9LUD4_9BACL</name>
<evidence type="ECO:0000313" key="9">
    <source>
        <dbReference type="Proteomes" id="UP001229209"/>
    </source>
</evidence>
<keyword evidence="3 8" id="KW-0378">Hydrolase</keyword>
<dbReference type="RefSeq" id="WP_306953435.1">
    <property type="nucleotide sequence ID" value="NZ_JAURUO010000003.1"/>
</dbReference>
<dbReference type="InterPro" id="IPR009003">
    <property type="entry name" value="Peptidase_S1_PA"/>
</dbReference>
<evidence type="ECO:0000256" key="6">
    <source>
        <dbReference type="SAM" id="SignalP"/>
    </source>
</evidence>
<proteinExistence type="inferred from homology"/>
<dbReference type="PANTHER" id="PTHR43343">
    <property type="entry name" value="PEPTIDASE S12"/>
    <property type="match status" value="1"/>
</dbReference>
<dbReference type="Pfam" id="PF13180">
    <property type="entry name" value="PDZ_2"/>
    <property type="match status" value="1"/>
</dbReference>
<keyword evidence="9" id="KW-1185">Reference proteome</keyword>
<comment type="similarity">
    <text evidence="1">Belongs to the peptidase S1C family.</text>
</comment>
<feature type="signal peptide" evidence="6">
    <location>
        <begin position="1"/>
        <end position="31"/>
    </location>
</feature>
<keyword evidence="6" id="KW-0732">Signal</keyword>
<dbReference type="EMBL" id="JAURUO010000003">
    <property type="protein sequence ID" value="MDP9727872.1"/>
    <property type="molecule type" value="Genomic_DNA"/>
</dbReference>
<dbReference type="PANTHER" id="PTHR43343:SF3">
    <property type="entry name" value="PROTEASE DO-LIKE 8, CHLOROPLASTIC"/>
    <property type="match status" value="1"/>
</dbReference>
<evidence type="ECO:0000256" key="3">
    <source>
        <dbReference type="ARBA" id="ARBA00022801"/>
    </source>
</evidence>
<sequence>MSQRHVQRMKKCFLALSSVSTFLCLSPVVFHAEASAQSIAISGGYTNNITDAVKRVKPAVMGIVNYAQISNNITQQTKIEPAGVGTGVLFYKDSEYGYAVTNNHVVEGSVKVSAVLESGKHIQASVVGTDPYTDLAVIRLPVAEVRGIQPVTFCNSNDLIVGEPAIAIGTPMGLDFADSVTAGIVSAAKRIMPVSEPETDQVLDYQAVIQTDAAINPGNSGGPLVNIRGQVMGINSSKIVAPEFEGMGFAIPSNEVVTIANQLLKTGHAIHPALGIEGYSLATLPEQWWPDVPVDYGVWVKAAISPEARASGLQENDVIVAMDNHPVKTMADLRTHLFQEHPGDVAQLRVYRGSRELNLKLKIGKMDTKLTTASPNSIIPSSSSDDDVDPFLQGAPEYGPNFWSTR</sequence>
<keyword evidence="2 8" id="KW-0645">Protease</keyword>
<organism evidence="8 9">
    <name type="scientific">Alicyclobacillus tolerans</name>
    <dbReference type="NCBI Taxonomy" id="90970"/>
    <lineage>
        <taxon>Bacteria</taxon>
        <taxon>Bacillati</taxon>
        <taxon>Bacillota</taxon>
        <taxon>Bacilli</taxon>
        <taxon>Bacillales</taxon>
        <taxon>Alicyclobacillaceae</taxon>
        <taxon>Alicyclobacillus</taxon>
    </lineage>
</organism>
<feature type="chain" id="PRO_5046470506" evidence="6">
    <location>
        <begin position="32"/>
        <end position="406"/>
    </location>
</feature>
<evidence type="ECO:0000256" key="4">
    <source>
        <dbReference type="ARBA" id="ARBA00022825"/>
    </source>
</evidence>
<dbReference type="Gene3D" id="2.30.42.10">
    <property type="match status" value="1"/>
</dbReference>
<dbReference type="Gene3D" id="2.40.10.10">
    <property type="entry name" value="Trypsin-like serine proteases"/>
    <property type="match status" value="2"/>
</dbReference>
<comment type="caution">
    <text evidence="8">The sequence shown here is derived from an EMBL/GenBank/DDBJ whole genome shotgun (WGS) entry which is preliminary data.</text>
</comment>
<dbReference type="PRINTS" id="PR00834">
    <property type="entry name" value="PROTEASES2C"/>
</dbReference>
<feature type="compositionally biased region" description="Low complexity" evidence="5">
    <location>
        <begin position="374"/>
        <end position="383"/>
    </location>
</feature>
<accession>A0ABT9LUD4</accession>
<dbReference type="SUPFAM" id="SSF50494">
    <property type="entry name" value="Trypsin-like serine proteases"/>
    <property type="match status" value="1"/>
</dbReference>
<dbReference type="InterPro" id="IPR036034">
    <property type="entry name" value="PDZ_sf"/>
</dbReference>
<dbReference type="GO" id="GO:0008233">
    <property type="term" value="F:peptidase activity"/>
    <property type="evidence" value="ECO:0007669"/>
    <property type="project" value="UniProtKB-KW"/>
</dbReference>
<evidence type="ECO:0000256" key="2">
    <source>
        <dbReference type="ARBA" id="ARBA00022670"/>
    </source>
</evidence>
<gene>
    <name evidence="8" type="ORF">J2S04_000802</name>
</gene>
<dbReference type="InterPro" id="IPR043504">
    <property type="entry name" value="Peptidase_S1_PA_chymotrypsin"/>
</dbReference>
<dbReference type="GO" id="GO:0006508">
    <property type="term" value="P:proteolysis"/>
    <property type="evidence" value="ECO:0007669"/>
    <property type="project" value="UniProtKB-KW"/>
</dbReference>
<protein>
    <submittedName>
        <fullName evidence="8">Serine protease Do</fullName>
        <ecNumber evidence="8">3.4.21.107</ecNumber>
    </submittedName>
</protein>
<dbReference type="Pfam" id="PF13365">
    <property type="entry name" value="Trypsin_2"/>
    <property type="match status" value="1"/>
</dbReference>
<dbReference type="EC" id="3.4.21.107" evidence="8"/>
<dbReference type="Proteomes" id="UP001229209">
    <property type="component" value="Unassembled WGS sequence"/>
</dbReference>
<evidence type="ECO:0000313" key="8">
    <source>
        <dbReference type="EMBL" id="MDP9727872.1"/>
    </source>
</evidence>
<dbReference type="InterPro" id="IPR051201">
    <property type="entry name" value="Chloro_Bact_Ser_Proteases"/>
</dbReference>
<evidence type="ECO:0000256" key="5">
    <source>
        <dbReference type="SAM" id="MobiDB-lite"/>
    </source>
</evidence>
<reference evidence="8 9" key="1">
    <citation type="submission" date="2023-07" db="EMBL/GenBank/DDBJ databases">
        <title>Genomic Encyclopedia of Type Strains, Phase IV (KMG-IV): sequencing the most valuable type-strain genomes for metagenomic binning, comparative biology and taxonomic classification.</title>
        <authorList>
            <person name="Goeker M."/>
        </authorList>
    </citation>
    <scope>NUCLEOTIDE SEQUENCE [LARGE SCALE GENOMIC DNA]</scope>
    <source>
        <strain evidence="8 9">DSM 25924</strain>
    </source>
</reference>
<evidence type="ECO:0000259" key="7">
    <source>
        <dbReference type="Pfam" id="PF13180"/>
    </source>
</evidence>
<dbReference type="InterPro" id="IPR001478">
    <property type="entry name" value="PDZ"/>
</dbReference>
<dbReference type="InterPro" id="IPR001940">
    <property type="entry name" value="Peptidase_S1C"/>
</dbReference>
<dbReference type="SUPFAM" id="SSF50156">
    <property type="entry name" value="PDZ domain-like"/>
    <property type="match status" value="1"/>
</dbReference>
<feature type="region of interest" description="Disordered" evidence="5">
    <location>
        <begin position="372"/>
        <end position="406"/>
    </location>
</feature>
<evidence type="ECO:0000256" key="1">
    <source>
        <dbReference type="ARBA" id="ARBA00010541"/>
    </source>
</evidence>
<feature type="domain" description="PDZ" evidence="7">
    <location>
        <begin position="305"/>
        <end position="363"/>
    </location>
</feature>
<keyword evidence="4" id="KW-0720">Serine protease</keyword>